<dbReference type="EMBL" id="JAMFTS010000002">
    <property type="protein sequence ID" value="KAJ4793656.1"/>
    <property type="molecule type" value="Genomic_DNA"/>
</dbReference>
<keyword evidence="3 6" id="KW-0813">Transport</keyword>
<comment type="caution">
    <text evidence="9">The sequence shown here is derived from an EMBL/GenBank/DDBJ whole genome shotgun (WGS) entry which is preliminary data.</text>
</comment>
<evidence type="ECO:0000259" key="8">
    <source>
        <dbReference type="PROSITE" id="PS51314"/>
    </source>
</evidence>
<feature type="coiled-coil region" evidence="7">
    <location>
        <begin position="202"/>
        <end position="249"/>
    </location>
</feature>
<dbReference type="Pfam" id="PF07200">
    <property type="entry name" value="Mod_r"/>
    <property type="match status" value="1"/>
</dbReference>
<accession>A0AAV8FQG8</accession>
<dbReference type="GO" id="GO:0043162">
    <property type="term" value="P:ubiquitin-dependent protein catabolic process via the multivesicular body sorting pathway"/>
    <property type="evidence" value="ECO:0007669"/>
    <property type="project" value="TreeGrafter"/>
</dbReference>
<dbReference type="GO" id="GO:0006623">
    <property type="term" value="P:protein targeting to vacuole"/>
    <property type="evidence" value="ECO:0007669"/>
    <property type="project" value="TreeGrafter"/>
</dbReference>
<dbReference type="AlphaFoldDB" id="A0AAV8FQG8"/>
<evidence type="ECO:0000256" key="5">
    <source>
        <dbReference type="ARBA" id="ARBA00022927"/>
    </source>
</evidence>
<comment type="subcellular location">
    <subcellularLocation>
        <location evidence="1">Endosome</location>
    </subcellularLocation>
</comment>
<dbReference type="GO" id="GO:0006612">
    <property type="term" value="P:protein targeting to membrane"/>
    <property type="evidence" value="ECO:0007669"/>
    <property type="project" value="TreeGrafter"/>
</dbReference>
<evidence type="ECO:0000256" key="2">
    <source>
        <dbReference type="ARBA" id="ARBA00007617"/>
    </source>
</evidence>
<dbReference type="GO" id="GO:0000813">
    <property type="term" value="C:ESCRT I complex"/>
    <property type="evidence" value="ECO:0007669"/>
    <property type="project" value="TreeGrafter"/>
</dbReference>
<evidence type="ECO:0000256" key="3">
    <source>
        <dbReference type="ARBA" id="ARBA00022448"/>
    </source>
</evidence>
<gene>
    <name evidence="9" type="ORF">LUZ62_044902</name>
</gene>
<evidence type="ECO:0000256" key="6">
    <source>
        <dbReference type="PROSITE-ProRule" id="PRU00646"/>
    </source>
</evidence>
<keyword evidence="7" id="KW-0175">Coiled coil</keyword>
<dbReference type="InterPro" id="IPR029012">
    <property type="entry name" value="Helix_hairpin_bin_sf"/>
</dbReference>
<evidence type="ECO:0000256" key="7">
    <source>
        <dbReference type="SAM" id="Coils"/>
    </source>
</evidence>
<dbReference type="PROSITE" id="PS51314">
    <property type="entry name" value="VPS37_C"/>
    <property type="match status" value="1"/>
</dbReference>
<evidence type="ECO:0000256" key="4">
    <source>
        <dbReference type="ARBA" id="ARBA00022753"/>
    </source>
</evidence>
<dbReference type="InterPro" id="IPR009851">
    <property type="entry name" value="Mod_r"/>
</dbReference>
<reference evidence="9" key="1">
    <citation type="submission" date="2022-08" db="EMBL/GenBank/DDBJ databases">
        <authorList>
            <person name="Marques A."/>
        </authorList>
    </citation>
    <scope>NUCLEOTIDE SEQUENCE</scope>
    <source>
        <strain evidence="9">RhyPub2mFocal</strain>
        <tissue evidence="9">Leaves</tissue>
    </source>
</reference>
<keyword evidence="10" id="KW-1185">Reference proteome</keyword>
<sequence>MPRSTTNFTIGVSHFPSLASSHSIYLPSSFPFPHKFFLLVSYNSGLIETIPGILQQGHKVHPANMSWNIPFFAGSDQVQTPSSTHGVPTQSWYPPSVIPPSTQSSAYSTSSSSELMSLSADAKSAGIVSQLKYKSVDELKKLLADKAAYKAFFNSLDEVRIQNHTYGDLRKEMLQLAESNLEKEPSLVELKNQCNVIRTSELASAQEKLAELSRQRDGIVNSYSRSGLLDKLNEAAYKADEESEMLQAKLQKEQVDIRTFVQSYKNLRTTHHKLTLLHLAAKTSVF</sequence>
<proteinExistence type="inferred from homology"/>
<evidence type="ECO:0000256" key="1">
    <source>
        <dbReference type="ARBA" id="ARBA00004177"/>
    </source>
</evidence>
<dbReference type="InterPro" id="IPR037202">
    <property type="entry name" value="ESCRT_assembly_dom"/>
</dbReference>
<dbReference type="Proteomes" id="UP001140206">
    <property type="component" value="Chromosome 2"/>
</dbReference>
<comment type="similarity">
    <text evidence="2">Belongs to the VPS37 family.</text>
</comment>
<dbReference type="Gene3D" id="1.10.287.660">
    <property type="entry name" value="Helix hairpin bin"/>
    <property type="match status" value="1"/>
</dbReference>
<evidence type="ECO:0000313" key="9">
    <source>
        <dbReference type="EMBL" id="KAJ4793656.1"/>
    </source>
</evidence>
<keyword evidence="4" id="KW-0967">Endosome</keyword>
<name>A0AAV8FQG8_9POAL</name>
<protein>
    <submittedName>
        <fullName evidence="9">Modifier of rudimentary (Mod(R)) protein</fullName>
    </submittedName>
</protein>
<dbReference type="PANTHER" id="PTHR13678">
    <property type="entry name" value="VACUOLAR PROTEIN SORTING-ASSOCIATED PROTEIN 37"/>
    <property type="match status" value="1"/>
</dbReference>
<dbReference type="SUPFAM" id="SSF140111">
    <property type="entry name" value="Endosomal sorting complex assembly domain"/>
    <property type="match status" value="1"/>
</dbReference>
<feature type="domain" description="VPS37 C-terminal" evidence="8">
    <location>
        <begin position="206"/>
        <end position="286"/>
    </location>
</feature>
<organism evidence="9 10">
    <name type="scientific">Rhynchospora pubera</name>
    <dbReference type="NCBI Taxonomy" id="906938"/>
    <lineage>
        <taxon>Eukaryota</taxon>
        <taxon>Viridiplantae</taxon>
        <taxon>Streptophyta</taxon>
        <taxon>Embryophyta</taxon>
        <taxon>Tracheophyta</taxon>
        <taxon>Spermatophyta</taxon>
        <taxon>Magnoliopsida</taxon>
        <taxon>Liliopsida</taxon>
        <taxon>Poales</taxon>
        <taxon>Cyperaceae</taxon>
        <taxon>Cyperoideae</taxon>
        <taxon>Rhynchosporeae</taxon>
        <taxon>Rhynchospora</taxon>
    </lineage>
</organism>
<evidence type="ECO:0000313" key="10">
    <source>
        <dbReference type="Proteomes" id="UP001140206"/>
    </source>
</evidence>
<keyword evidence="5 6" id="KW-0653">Protein transport</keyword>
<dbReference type="PANTHER" id="PTHR13678:SF2">
    <property type="entry name" value="VACUOLAR PROTEIN SORTING-ASSOCIATED PROTEIN 37A"/>
    <property type="match status" value="1"/>
</dbReference>